<name>X0Y7L1_9ZZZZ</name>
<dbReference type="GO" id="GO:0005975">
    <property type="term" value="P:carbohydrate metabolic process"/>
    <property type="evidence" value="ECO:0007669"/>
    <property type="project" value="InterPro"/>
</dbReference>
<protein>
    <recommendedName>
        <fullName evidence="2">DUF3417 domain-containing protein</fullName>
    </recommendedName>
</protein>
<sequence>KDHSMGARVAFVQDYDMNIARFLVQGVDVWLNTPRRPREASGTSGQKAVLNGTLNLSILDGWWPEAYNGANGWAIGGTESAADEGKQDAADADALYRLLEEEVVPLYYQRDQDDVPRGWVEMMKESMRTIAPVFSMRRMLKEYVELAYVPAARAAAEWETT</sequence>
<dbReference type="PANTHER" id="PTHR42655">
    <property type="entry name" value="GLYCOGEN PHOSPHORYLASE"/>
    <property type="match status" value="1"/>
</dbReference>
<reference evidence="1" key="1">
    <citation type="journal article" date="2014" name="Front. Microbiol.">
        <title>High frequency of phylogenetically diverse reductive dehalogenase-homologous genes in deep subseafloor sedimentary metagenomes.</title>
        <authorList>
            <person name="Kawai M."/>
            <person name="Futagami T."/>
            <person name="Toyoda A."/>
            <person name="Takaki Y."/>
            <person name="Nishi S."/>
            <person name="Hori S."/>
            <person name="Arai W."/>
            <person name="Tsubouchi T."/>
            <person name="Morono Y."/>
            <person name="Uchiyama I."/>
            <person name="Ito T."/>
            <person name="Fujiyama A."/>
            <person name="Inagaki F."/>
            <person name="Takami H."/>
        </authorList>
    </citation>
    <scope>NUCLEOTIDE SEQUENCE</scope>
    <source>
        <strain evidence="1">Expedition CK06-06</strain>
    </source>
</reference>
<organism evidence="1">
    <name type="scientific">marine sediment metagenome</name>
    <dbReference type="NCBI Taxonomy" id="412755"/>
    <lineage>
        <taxon>unclassified sequences</taxon>
        <taxon>metagenomes</taxon>
        <taxon>ecological metagenomes</taxon>
    </lineage>
</organism>
<dbReference type="Gene3D" id="3.40.50.2000">
    <property type="entry name" value="Glycogen Phosphorylase B"/>
    <property type="match status" value="1"/>
</dbReference>
<dbReference type="InterPro" id="IPR052182">
    <property type="entry name" value="Glycogen/Maltodextrin_Phosph"/>
</dbReference>
<dbReference type="InterPro" id="IPR011834">
    <property type="entry name" value="Agluc_phsphrylas"/>
</dbReference>
<comment type="caution">
    <text evidence="1">The sequence shown here is derived from an EMBL/GenBank/DDBJ whole genome shotgun (WGS) entry which is preliminary data.</text>
</comment>
<evidence type="ECO:0000313" key="1">
    <source>
        <dbReference type="EMBL" id="GAG51755.1"/>
    </source>
</evidence>
<evidence type="ECO:0008006" key="2">
    <source>
        <dbReference type="Google" id="ProtNLM"/>
    </source>
</evidence>
<dbReference type="NCBIfam" id="TIGR02094">
    <property type="entry name" value="more_P_ylases"/>
    <property type="match status" value="1"/>
</dbReference>
<dbReference type="GO" id="GO:0030170">
    <property type="term" value="F:pyridoxal phosphate binding"/>
    <property type="evidence" value="ECO:0007669"/>
    <property type="project" value="InterPro"/>
</dbReference>
<dbReference type="AlphaFoldDB" id="X0Y7L1"/>
<dbReference type="EMBL" id="BARS01056127">
    <property type="protein sequence ID" value="GAG51755.1"/>
    <property type="molecule type" value="Genomic_DNA"/>
</dbReference>
<dbReference type="SUPFAM" id="SSF53756">
    <property type="entry name" value="UDP-Glycosyltransferase/glycogen phosphorylase"/>
    <property type="match status" value="1"/>
</dbReference>
<gene>
    <name evidence="1" type="ORF">S01H1_82745</name>
</gene>
<dbReference type="PANTHER" id="PTHR42655:SF1">
    <property type="entry name" value="GLYCOGEN PHOSPHORYLASE"/>
    <property type="match status" value="1"/>
</dbReference>
<feature type="non-terminal residue" evidence="1">
    <location>
        <position position="1"/>
    </location>
</feature>
<proteinExistence type="predicted"/>
<accession>X0Y7L1</accession>
<dbReference type="GO" id="GO:0004645">
    <property type="term" value="F:1,4-alpha-oligoglucan phosphorylase activity"/>
    <property type="evidence" value="ECO:0007669"/>
    <property type="project" value="InterPro"/>
</dbReference>